<reference evidence="2" key="1">
    <citation type="submission" date="2014-09" db="EMBL/GenBank/DDBJ databases">
        <authorList>
            <person name="Magalhaes I.L.F."/>
            <person name="Oliveira U."/>
            <person name="Santos F.R."/>
            <person name="Vidigal T.H.D.A."/>
            <person name="Brescovit A.D."/>
            <person name="Santos A.J."/>
        </authorList>
    </citation>
    <scope>NUCLEOTIDE SEQUENCE</scope>
    <source>
        <tissue evidence="2">Shoot tissue taken approximately 20 cm above the soil surface</tissue>
    </source>
</reference>
<feature type="compositionally biased region" description="Basic residues" evidence="1">
    <location>
        <begin position="15"/>
        <end position="25"/>
    </location>
</feature>
<dbReference type="AlphaFoldDB" id="A0A0A9DBJ5"/>
<sequence length="25" mass="2803">MRARRSAPDGGALRGLRHEHCRSRG</sequence>
<proteinExistence type="predicted"/>
<protein>
    <submittedName>
        <fullName evidence="2">Uncharacterized protein</fullName>
    </submittedName>
</protein>
<evidence type="ECO:0000256" key="1">
    <source>
        <dbReference type="SAM" id="MobiDB-lite"/>
    </source>
</evidence>
<organism evidence="2">
    <name type="scientific">Arundo donax</name>
    <name type="common">Giant reed</name>
    <name type="synonym">Donax arundinaceus</name>
    <dbReference type="NCBI Taxonomy" id="35708"/>
    <lineage>
        <taxon>Eukaryota</taxon>
        <taxon>Viridiplantae</taxon>
        <taxon>Streptophyta</taxon>
        <taxon>Embryophyta</taxon>
        <taxon>Tracheophyta</taxon>
        <taxon>Spermatophyta</taxon>
        <taxon>Magnoliopsida</taxon>
        <taxon>Liliopsida</taxon>
        <taxon>Poales</taxon>
        <taxon>Poaceae</taxon>
        <taxon>PACMAD clade</taxon>
        <taxon>Arundinoideae</taxon>
        <taxon>Arundineae</taxon>
        <taxon>Arundo</taxon>
    </lineage>
</organism>
<name>A0A0A9DBJ5_ARUDO</name>
<evidence type="ECO:0000313" key="2">
    <source>
        <dbReference type="EMBL" id="JAD85974.1"/>
    </source>
</evidence>
<feature type="region of interest" description="Disordered" evidence="1">
    <location>
        <begin position="1"/>
        <end position="25"/>
    </location>
</feature>
<reference evidence="2" key="2">
    <citation type="journal article" date="2015" name="Data Brief">
        <title>Shoot transcriptome of the giant reed, Arundo donax.</title>
        <authorList>
            <person name="Barrero R.A."/>
            <person name="Guerrero F.D."/>
            <person name="Moolhuijzen P."/>
            <person name="Goolsby J.A."/>
            <person name="Tidwell J."/>
            <person name="Bellgard S.E."/>
            <person name="Bellgard M.I."/>
        </authorList>
    </citation>
    <scope>NUCLEOTIDE SEQUENCE</scope>
    <source>
        <tissue evidence="2">Shoot tissue taken approximately 20 cm above the soil surface</tissue>
    </source>
</reference>
<accession>A0A0A9DBJ5</accession>
<dbReference type="EMBL" id="GBRH01211921">
    <property type="protein sequence ID" value="JAD85974.1"/>
    <property type="molecule type" value="Transcribed_RNA"/>
</dbReference>